<keyword evidence="3" id="KW-1185">Reference proteome</keyword>
<dbReference type="AlphaFoldDB" id="A0A917QBT5"/>
<dbReference type="InterPro" id="IPR002931">
    <property type="entry name" value="Transglutaminase-like"/>
</dbReference>
<dbReference type="SUPFAM" id="SSF54001">
    <property type="entry name" value="Cysteine proteinases"/>
    <property type="match status" value="1"/>
</dbReference>
<comment type="caution">
    <text evidence="2">The sequence shown here is derived from an EMBL/GenBank/DDBJ whole genome shotgun (WGS) entry which is preliminary data.</text>
</comment>
<sequence>MTVAVHADSLLQLQIAVAPQQGLSITEKLTCQLDGELLTPREIFGPNGTRMHVLDAHAGTLVVDYQATIVGNALFERGSDYELALYRRPSRYAESDKLLGFAAAEFGYGIADPGVPARVAAYVGRRISYVAGTSAPIDGAVETLLSGTGVCRDFSHLVVALLRAVGVPARVAAVYAPGCVPMDFHAVAEAYVDGRWHTLDPTCLAPRSTMVRIATGRDAADIAFLDNLGGDITLLEMSVDAQVDGLLPYDDNVTPISLW</sequence>
<reference evidence="2" key="1">
    <citation type="journal article" date="2014" name="Int. J. Syst. Evol. Microbiol.">
        <title>Complete genome sequence of Corynebacterium casei LMG S-19264T (=DSM 44701T), isolated from a smear-ripened cheese.</title>
        <authorList>
            <consortium name="US DOE Joint Genome Institute (JGI-PGF)"/>
            <person name="Walter F."/>
            <person name="Albersmeier A."/>
            <person name="Kalinowski J."/>
            <person name="Ruckert C."/>
        </authorList>
    </citation>
    <scope>NUCLEOTIDE SEQUENCE</scope>
    <source>
        <strain evidence="2">CGMCC 4.7278</strain>
    </source>
</reference>
<dbReference type="SMART" id="SM00460">
    <property type="entry name" value="TGc"/>
    <property type="match status" value="1"/>
</dbReference>
<dbReference type="Proteomes" id="UP000612956">
    <property type="component" value="Unassembled WGS sequence"/>
</dbReference>
<protein>
    <submittedName>
        <fullName evidence="2">Transglutaminase-like protein</fullName>
    </submittedName>
</protein>
<accession>A0A917QBT5</accession>
<dbReference type="EMBL" id="BMMW01000001">
    <property type="protein sequence ID" value="GGK42601.1"/>
    <property type="molecule type" value="Genomic_DNA"/>
</dbReference>
<organism evidence="2 3">
    <name type="scientific">Nocardia camponoti</name>
    <dbReference type="NCBI Taxonomy" id="1616106"/>
    <lineage>
        <taxon>Bacteria</taxon>
        <taxon>Bacillati</taxon>
        <taxon>Actinomycetota</taxon>
        <taxon>Actinomycetes</taxon>
        <taxon>Mycobacteriales</taxon>
        <taxon>Nocardiaceae</taxon>
        <taxon>Nocardia</taxon>
    </lineage>
</organism>
<proteinExistence type="predicted"/>
<dbReference type="PANTHER" id="PTHR33490:SF12">
    <property type="entry name" value="BLL5557 PROTEIN"/>
    <property type="match status" value="1"/>
</dbReference>
<dbReference type="PANTHER" id="PTHR33490">
    <property type="entry name" value="BLR5614 PROTEIN-RELATED"/>
    <property type="match status" value="1"/>
</dbReference>
<name>A0A917QBT5_9NOCA</name>
<dbReference type="Pfam" id="PF01841">
    <property type="entry name" value="Transglut_core"/>
    <property type="match status" value="1"/>
</dbReference>
<feature type="domain" description="Transglutaminase-like" evidence="1">
    <location>
        <begin position="143"/>
        <end position="203"/>
    </location>
</feature>
<dbReference type="Gene3D" id="2.60.40.2250">
    <property type="match status" value="1"/>
</dbReference>
<dbReference type="InterPro" id="IPR038765">
    <property type="entry name" value="Papain-like_cys_pep_sf"/>
</dbReference>
<evidence type="ECO:0000259" key="1">
    <source>
        <dbReference type="SMART" id="SM00460"/>
    </source>
</evidence>
<dbReference type="Gene3D" id="3.10.620.30">
    <property type="match status" value="1"/>
</dbReference>
<evidence type="ECO:0000313" key="2">
    <source>
        <dbReference type="EMBL" id="GGK42601.1"/>
    </source>
</evidence>
<reference evidence="2" key="2">
    <citation type="submission" date="2020-09" db="EMBL/GenBank/DDBJ databases">
        <authorList>
            <person name="Sun Q."/>
            <person name="Zhou Y."/>
        </authorList>
    </citation>
    <scope>NUCLEOTIDE SEQUENCE</scope>
    <source>
        <strain evidence="2">CGMCC 4.7278</strain>
    </source>
</reference>
<gene>
    <name evidence="2" type="ORF">GCM10011591_12780</name>
</gene>
<evidence type="ECO:0000313" key="3">
    <source>
        <dbReference type="Proteomes" id="UP000612956"/>
    </source>
</evidence>